<evidence type="ECO:0000256" key="1">
    <source>
        <dbReference type="SAM" id="MobiDB-lite"/>
    </source>
</evidence>
<sequence length="283" mass="30940">MSVTVETDGGRPQLSQLRRSTTGLPSGREILDPRTLPRGAEAARSFLQELRERIPADSHIFSHLIAVFDVWITGSIVNSSFITALATSLESYPELLESFQTASSQMAPPVKLHIAVDTRGKISLVTIISSGKDGLIVPISTDMRRLADEFSSNMTPITSSSGLRSLLGIPDRCREVLMKMDVRWMAAVIPLIQLELTENNAYSRQLHMLLLKLTKTNCSLPASLLLENIEREGANPISGGGFAVGFSDYVSSTGFASSRLGYMAWSFTWPSRMSEGIALLYGK</sequence>
<dbReference type="AlphaFoldDB" id="A0A4S8M7W1"/>
<organism evidence="2 3">
    <name type="scientific">Dendrothele bispora (strain CBS 962.96)</name>
    <dbReference type="NCBI Taxonomy" id="1314807"/>
    <lineage>
        <taxon>Eukaryota</taxon>
        <taxon>Fungi</taxon>
        <taxon>Dikarya</taxon>
        <taxon>Basidiomycota</taxon>
        <taxon>Agaricomycotina</taxon>
        <taxon>Agaricomycetes</taxon>
        <taxon>Agaricomycetidae</taxon>
        <taxon>Agaricales</taxon>
        <taxon>Agaricales incertae sedis</taxon>
        <taxon>Dendrothele</taxon>
    </lineage>
</organism>
<evidence type="ECO:0000313" key="3">
    <source>
        <dbReference type="Proteomes" id="UP000297245"/>
    </source>
</evidence>
<protein>
    <submittedName>
        <fullName evidence="2">Uncharacterized protein</fullName>
    </submittedName>
</protein>
<reference evidence="2 3" key="1">
    <citation type="journal article" date="2019" name="Nat. Ecol. Evol.">
        <title>Megaphylogeny resolves global patterns of mushroom evolution.</title>
        <authorList>
            <person name="Varga T."/>
            <person name="Krizsan K."/>
            <person name="Foldi C."/>
            <person name="Dima B."/>
            <person name="Sanchez-Garcia M."/>
            <person name="Sanchez-Ramirez S."/>
            <person name="Szollosi G.J."/>
            <person name="Szarkandi J.G."/>
            <person name="Papp V."/>
            <person name="Albert L."/>
            <person name="Andreopoulos W."/>
            <person name="Angelini C."/>
            <person name="Antonin V."/>
            <person name="Barry K.W."/>
            <person name="Bougher N.L."/>
            <person name="Buchanan P."/>
            <person name="Buyck B."/>
            <person name="Bense V."/>
            <person name="Catcheside P."/>
            <person name="Chovatia M."/>
            <person name="Cooper J."/>
            <person name="Damon W."/>
            <person name="Desjardin D."/>
            <person name="Finy P."/>
            <person name="Geml J."/>
            <person name="Haridas S."/>
            <person name="Hughes K."/>
            <person name="Justo A."/>
            <person name="Karasinski D."/>
            <person name="Kautmanova I."/>
            <person name="Kiss B."/>
            <person name="Kocsube S."/>
            <person name="Kotiranta H."/>
            <person name="LaButti K.M."/>
            <person name="Lechner B.E."/>
            <person name="Liimatainen K."/>
            <person name="Lipzen A."/>
            <person name="Lukacs Z."/>
            <person name="Mihaltcheva S."/>
            <person name="Morgado L.N."/>
            <person name="Niskanen T."/>
            <person name="Noordeloos M.E."/>
            <person name="Ohm R.A."/>
            <person name="Ortiz-Santana B."/>
            <person name="Ovrebo C."/>
            <person name="Racz N."/>
            <person name="Riley R."/>
            <person name="Savchenko A."/>
            <person name="Shiryaev A."/>
            <person name="Soop K."/>
            <person name="Spirin V."/>
            <person name="Szebenyi C."/>
            <person name="Tomsovsky M."/>
            <person name="Tulloss R.E."/>
            <person name="Uehling J."/>
            <person name="Grigoriev I.V."/>
            <person name="Vagvolgyi C."/>
            <person name="Papp T."/>
            <person name="Martin F.M."/>
            <person name="Miettinen O."/>
            <person name="Hibbett D.S."/>
            <person name="Nagy L.G."/>
        </authorList>
    </citation>
    <scope>NUCLEOTIDE SEQUENCE [LARGE SCALE GENOMIC DNA]</scope>
    <source>
        <strain evidence="2 3">CBS 962.96</strain>
    </source>
</reference>
<keyword evidence="3" id="KW-1185">Reference proteome</keyword>
<name>A0A4S8M7W1_DENBC</name>
<evidence type="ECO:0000313" key="2">
    <source>
        <dbReference type="EMBL" id="THU98419.1"/>
    </source>
</evidence>
<dbReference type="Proteomes" id="UP000297245">
    <property type="component" value="Unassembled WGS sequence"/>
</dbReference>
<dbReference type="EMBL" id="ML179136">
    <property type="protein sequence ID" value="THU98419.1"/>
    <property type="molecule type" value="Genomic_DNA"/>
</dbReference>
<feature type="region of interest" description="Disordered" evidence="1">
    <location>
        <begin position="1"/>
        <end position="29"/>
    </location>
</feature>
<gene>
    <name evidence="2" type="ORF">K435DRAFT_30716</name>
</gene>
<feature type="compositionally biased region" description="Polar residues" evidence="1">
    <location>
        <begin position="13"/>
        <end position="24"/>
    </location>
</feature>
<proteinExistence type="predicted"/>
<accession>A0A4S8M7W1</accession>